<feature type="region of interest" description="Disordered" evidence="1">
    <location>
        <begin position="1"/>
        <end position="31"/>
    </location>
</feature>
<dbReference type="PROSITE" id="PS50858">
    <property type="entry name" value="BSD"/>
    <property type="match status" value="1"/>
</dbReference>
<evidence type="ECO:0000313" key="4">
    <source>
        <dbReference type="Proteomes" id="UP001293593"/>
    </source>
</evidence>
<dbReference type="InterPro" id="IPR035925">
    <property type="entry name" value="BSD_dom_sf"/>
</dbReference>
<protein>
    <recommendedName>
        <fullName evidence="2">BSD domain-containing protein</fullName>
    </recommendedName>
</protein>
<accession>A0AAE1JH01</accession>
<dbReference type="Pfam" id="PF03909">
    <property type="entry name" value="BSD"/>
    <property type="match status" value="1"/>
</dbReference>
<dbReference type="EMBL" id="JAWXYG010000006">
    <property type="protein sequence ID" value="KAK4270240.1"/>
    <property type="molecule type" value="Genomic_DNA"/>
</dbReference>
<dbReference type="SUPFAM" id="SSF140383">
    <property type="entry name" value="BSD domain-like"/>
    <property type="match status" value="1"/>
</dbReference>
<dbReference type="InterPro" id="IPR005607">
    <property type="entry name" value="BSD_dom"/>
</dbReference>
<feature type="region of interest" description="Disordered" evidence="1">
    <location>
        <begin position="146"/>
        <end position="175"/>
    </location>
</feature>
<evidence type="ECO:0000259" key="2">
    <source>
        <dbReference type="PROSITE" id="PS50858"/>
    </source>
</evidence>
<dbReference type="PANTHER" id="PTHR31923:SF3">
    <property type="entry name" value="BSD DOMAIN-CONTAINING PROTEIN"/>
    <property type="match status" value="1"/>
</dbReference>
<keyword evidence="4" id="KW-1185">Reference proteome</keyword>
<evidence type="ECO:0000256" key="1">
    <source>
        <dbReference type="SAM" id="MobiDB-lite"/>
    </source>
</evidence>
<reference evidence="3" key="1">
    <citation type="submission" date="2023-10" db="EMBL/GenBank/DDBJ databases">
        <title>Chromosome-level genome of the transformable northern wattle, Acacia crassicarpa.</title>
        <authorList>
            <person name="Massaro I."/>
            <person name="Sinha N.R."/>
            <person name="Poethig S."/>
            <person name="Leichty A.R."/>
        </authorList>
    </citation>
    <scope>NUCLEOTIDE SEQUENCE</scope>
    <source>
        <strain evidence="3">Acra3RX</strain>
        <tissue evidence="3">Leaf</tissue>
    </source>
</reference>
<feature type="compositionally biased region" description="Polar residues" evidence="1">
    <location>
        <begin position="1"/>
        <end position="27"/>
    </location>
</feature>
<dbReference type="SMART" id="SM00751">
    <property type="entry name" value="BSD"/>
    <property type="match status" value="1"/>
</dbReference>
<organism evidence="3 4">
    <name type="scientific">Acacia crassicarpa</name>
    <name type="common">northern wattle</name>
    <dbReference type="NCBI Taxonomy" id="499986"/>
    <lineage>
        <taxon>Eukaryota</taxon>
        <taxon>Viridiplantae</taxon>
        <taxon>Streptophyta</taxon>
        <taxon>Embryophyta</taxon>
        <taxon>Tracheophyta</taxon>
        <taxon>Spermatophyta</taxon>
        <taxon>Magnoliopsida</taxon>
        <taxon>eudicotyledons</taxon>
        <taxon>Gunneridae</taxon>
        <taxon>Pentapetalae</taxon>
        <taxon>rosids</taxon>
        <taxon>fabids</taxon>
        <taxon>Fabales</taxon>
        <taxon>Fabaceae</taxon>
        <taxon>Caesalpinioideae</taxon>
        <taxon>mimosoid clade</taxon>
        <taxon>Acacieae</taxon>
        <taxon>Acacia</taxon>
    </lineage>
</organism>
<dbReference type="Proteomes" id="UP001293593">
    <property type="component" value="Unassembled WGS sequence"/>
</dbReference>
<dbReference type="Gene3D" id="1.10.3970.10">
    <property type="entry name" value="BSD domain"/>
    <property type="match status" value="1"/>
</dbReference>
<evidence type="ECO:0000313" key="3">
    <source>
        <dbReference type="EMBL" id="KAK4270240.1"/>
    </source>
</evidence>
<dbReference type="PANTHER" id="PTHR31923">
    <property type="entry name" value="BSD DOMAIN-CONTAINING PROTEIN"/>
    <property type="match status" value="1"/>
</dbReference>
<gene>
    <name evidence="3" type="ORF">QN277_023301</name>
</gene>
<sequence length="175" mass="20629">MNWITRNLTWTSEKTKTPNPQSQSNPEGENEDQLYGITEDLINCVKSFTIDTFKNFPLQDEDEATGVEDTPMNSTRTRKDLSQWQERHATLILSRVKELSQIRYKLCPGRLKEKQFWSIYFKLVRDHVIEYELRAIQREKLKRMAMEEEKSSNSNEIEVEMSETKHGEPIESPQS</sequence>
<dbReference type="AlphaFoldDB" id="A0AAE1JH01"/>
<feature type="domain" description="BSD" evidence="2">
    <location>
        <begin position="85"/>
        <end position="128"/>
    </location>
</feature>
<proteinExistence type="predicted"/>
<name>A0AAE1JH01_9FABA</name>
<comment type="caution">
    <text evidence="3">The sequence shown here is derived from an EMBL/GenBank/DDBJ whole genome shotgun (WGS) entry which is preliminary data.</text>
</comment>